<dbReference type="PANTHER" id="PTHR43415:SF3">
    <property type="entry name" value="GNAT-FAMILY ACETYLTRANSFERASE"/>
    <property type="match status" value="1"/>
</dbReference>
<feature type="domain" description="N-acetyltransferase" evidence="1">
    <location>
        <begin position="13"/>
        <end position="141"/>
    </location>
</feature>
<dbReference type="GO" id="GO:0016747">
    <property type="term" value="F:acyltransferase activity, transferring groups other than amino-acyl groups"/>
    <property type="evidence" value="ECO:0007669"/>
    <property type="project" value="InterPro"/>
</dbReference>
<evidence type="ECO:0000313" key="2">
    <source>
        <dbReference type="EMBL" id="QMV40802.1"/>
    </source>
</evidence>
<keyword evidence="3" id="KW-1185">Reference proteome</keyword>
<dbReference type="InterPro" id="IPR000182">
    <property type="entry name" value="GNAT_dom"/>
</dbReference>
<name>A0A7G5BV18_9BACL</name>
<sequence>MNHNIVVERFGVRLRPITLDDAEFIYQIRRQPELSKYIGEIDSDFSVHRSWLENYFHREGDYYFCIESLSGKPIGTIAVYDIANDAGNWGRWIISPSVPAAPASVWLIFHVAFDILGLSKVYSNTIIENASVVSFHDNCGLTRTEIEPGGLTIKGVSYDVIIHTATKTSWPAIQKKLERPAELAERLLREELKG</sequence>
<evidence type="ECO:0000313" key="3">
    <source>
        <dbReference type="Proteomes" id="UP000515679"/>
    </source>
</evidence>
<dbReference type="SUPFAM" id="SSF55729">
    <property type="entry name" value="Acyl-CoA N-acyltransferases (Nat)"/>
    <property type="match status" value="1"/>
</dbReference>
<organism evidence="2 3">
    <name type="scientific">Cohnella cholangitidis</name>
    <dbReference type="NCBI Taxonomy" id="2598458"/>
    <lineage>
        <taxon>Bacteria</taxon>
        <taxon>Bacillati</taxon>
        <taxon>Bacillota</taxon>
        <taxon>Bacilli</taxon>
        <taxon>Bacillales</taxon>
        <taxon>Paenibacillaceae</taxon>
        <taxon>Cohnella</taxon>
    </lineage>
</organism>
<dbReference type="RefSeq" id="WP_182302159.1">
    <property type="nucleotide sequence ID" value="NZ_CP041969.1"/>
</dbReference>
<dbReference type="Gene3D" id="3.40.630.30">
    <property type="match status" value="1"/>
</dbReference>
<dbReference type="KEGG" id="cchl:FPL14_05965"/>
<dbReference type="PANTHER" id="PTHR43415">
    <property type="entry name" value="SPERMIDINE N(1)-ACETYLTRANSFERASE"/>
    <property type="match status" value="1"/>
</dbReference>
<proteinExistence type="predicted"/>
<evidence type="ECO:0000259" key="1">
    <source>
        <dbReference type="Pfam" id="PF13302"/>
    </source>
</evidence>
<protein>
    <submittedName>
        <fullName evidence="2">GNAT family N-acetyltransferase</fullName>
    </submittedName>
</protein>
<keyword evidence="2" id="KW-0808">Transferase</keyword>
<accession>A0A7G5BV18</accession>
<reference evidence="2 3" key="1">
    <citation type="submission" date="2019-07" db="EMBL/GenBank/DDBJ databases">
        <authorList>
            <person name="Kim J.K."/>
            <person name="Cheong H.-M."/>
            <person name="Choi Y."/>
            <person name="Hwang K.J."/>
            <person name="Lee S."/>
            <person name="Choi C."/>
        </authorList>
    </citation>
    <scope>NUCLEOTIDE SEQUENCE [LARGE SCALE GENOMIC DNA]</scope>
    <source>
        <strain evidence="2 3">KS 22</strain>
    </source>
</reference>
<dbReference type="EMBL" id="CP041969">
    <property type="protein sequence ID" value="QMV40802.1"/>
    <property type="molecule type" value="Genomic_DNA"/>
</dbReference>
<dbReference type="AlphaFoldDB" id="A0A7G5BV18"/>
<dbReference type="InterPro" id="IPR016181">
    <property type="entry name" value="Acyl_CoA_acyltransferase"/>
</dbReference>
<dbReference type="Proteomes" id="UP000515679">
    <property type="component" value="Chromosome"/>
</dbReference>
<dbReference type="Pfam" id="PF13302">
    <property type="entry name" value="Acetyltransf_3"/>
    <property type="match status" value="1"/>
</dbReference>
<gene>
    <name evidence="2" type="ORF">FPL14_05965</name>
</gene>